<evidence type="ECO:0000313" key="1">
    <source>
        <dbReference type="Proteomes" id="UP000887576"/>
    </source>
</evidence>
<accession>A0AC34QU90</accession>
<organism evidence="1 2">
    <name type="scientific">Panagrolaimus sp. JU765</name>
    <dbReference type="NCBI Taxonomy" id="591449"/>
    <lineage>
        <taxon>Eukaryota</taxon>
        <taxon>Metazoa</taxon>
        <taxon>Ecdysozoa</taxon>
        <taxon>Nematoda</taxon>
        <taxon>Chromadorea</taxon>
        <taxon>Rhabditida</taxon>
        <taxon>Tylenchina</taxon>
        <taxon>Panagrolaimomorpha</taxon>
        <taxon>Panagrolaimoidea</taxon>
        <taxon>Panagrolaimidae</taxon>
        <taxon>Panagrolaimus</taxon>
    </lineage>
</organism>
<name>A0AC34QU90_9BILA</name>
<proteinExistence type="predicted"/>
<sequence length="215" mass="25235">MFTKIFIFIFGLTLIFADGIRTKRIKRDYVTETMEEYLHDMIKIAMEAKRLNLTTMGDVITDNISWKNYTFGPFQELSRTEPYKHFFGDYCVNATSFNYSVDIHGLFKPEEFKIEMNGTILEMTGEHVEKMGKVGKSTAYFHRSVPLPEGFTLKDIKYEFDHERLYVCGDLRYKCQINLPKSKETPTETVRAMMALPMRLSREYLSDTEFVDLDQ</sequence>
<reference evidence="2" key="1">
    <citation type="submission" date="2022-11" db="UniProtKB">
        <authorList>
            <consortium name="WormBaseParasite"/>
        </authorList>
    </citation>
    <scope>IDENTIFICATION</scope>
</reference>
<dbReference type="WBParaSite" id="JU765_v2.g19383.t1">
    <property type="protein sequence ID" value="JU765_v2.g19383.t1"/>
    <property type="gene ID" value="JU765_v2.g19383"/>
</dbReference>
<dbReference type="Proteomes" id="UP000887576">
    <property type="component" value="Unplaced"/>
</dbReference>
<evidence type="ECO:0000313" key="2">
    <source>
        <dbReference type="WBParaSite" id="JU765_v2.g19383.t1"/>
    </source>
</evidence>
<protein>
    <submittedName>
        <fullName evidence="2">SHSP domain-containing protein</fullName>
    </submittedName>
</protein>